<dbReference type="EC" id="2.7.7.9" evidence="2 7"/>
<evidence type="ECO:0000256" key="1">
    <source>
        <dbReference type="ARBA" id="ARBA00006890"/>
    </source>
</evidence>
<dbReference type="InterPro" id="IPR005771">
    <property type="entry name" value="GalU_uridylyltTrfase_bac/arc"/>
</dbReference>
<organism evidence="9 10">
    <name type="scientific">Myxococcus fulvus</name>
    <dbReference type="NCBI Taxonomy" id="33"/>
    <lineage>
        <taxon>Bacteria</taxon>
        <taxon>Pseudomonadati</taxon>
        <taxon>Myxococcota</taxon>
        <taxon>Myxococcia</taxon>
        <taxon>Myxococcales</taxon>
        <taxon>Cystobacterineae</taxon>
        <taxon>Myxococcaceae</taxon>
        <taxon>Myxococcus</taxon>
    </lineage>
</organism>
<evidence type="ECO:0000256" key="6">
    <source>
        <dbReference type="ARBA" id="ARBA00048128"/>
    </source>
</evidence>
<dbReference type="PANTHER" id="PTHR43197:SF1">
    <property type="entry name" value="UTP--GLUCOSE-1-PHOSPHATE URIDYLYLTRANSFERASE"/>
    <property type="match status" value="1"/>
</dbReference>
<proteinExistence type="inferred from homology"/>
<dbReference type="SUPFAM" id="SSF53448">
    <property type="entry name" value="Nucleotide-diphospho-sugar transferases"/>
    <property type="match status" value="1"/>
</dbReference>
<evidence type="ECO:0000256" key="3">
    <source>
        <dbReference type="ARBA" id="ARBA00019048"/>
    </source>
</evidence>
<comment type="catalytic activity">
    <reaction evidence="6 7">
        <text>alpha-D-glucose 1-phosphate + UTP + H(+) = UDP-alpha-D-glucose + diphosphate</text>
        <dbReference type="Rhea" id="RHEA:19889"/>
        <dbReference type="ChEBI" id="CHEBI:15378"/>
        <dbReference type="ChEBI" id="CHEBI:33019"/>
        <dbReference type="ChEBI" id="CHEBI:46398"/>
        <dbReference type="ChEBI" id="CHEBI:58601"/>
        <dbReference type="ChEBI" id="CHEBI:58885"/>
        <dbReference type="EC" id="2.7.7.9"/>
    </reaction>
</comment>
<name>A0ABY1BZ21_MYXFU</name>
<accession>A0ABY1BZ21</accession>
<dbReference type="Gene3D" id="3.90.550.10">
    <property type="entry name" value="Spore Coat Polysaccharide Biosynthesis Protein SpsA, Chain A"/>
    <property type="match status" value="1"/>
</dbReference>
<dbReference type="InterPro" id="IPR029044">
    <property type="entry name" value="Nucleotide-diphossugar_trans"/>
</dbReference>
<evidence type="ECO:0000259" key="8">
    <source>
        <dbReference type="Pfam" id="PF00483"/>
    </source>
</evidence>
<protein>
    <recommendedName>
        <fullName evidence="3 7">UTP--glucose-1-phosphate uridylyltransferase</fullName>
        <ecNumber evidence="2 7">2.7.7.9</ecNumber>
    </recommendedName>
    <alternativeName>
        <fullName evidence="7">UDP-glucose pyrophosphorylase</fullName>
    </alternativeName>
</protein>
<keyword evidence="5 7" id="KW-0548">Nucleotidyltransferase</keyword>
<feature type="domain" description="Nucleotidyl transferase" evidence="8">
    <location>
        <begin position="34"/>
        <end position="295"/>
    </location>
</feature>
<keyword evidence="10" id="KW-1185">Reference proteome</keyword>
<evidence type="ECO:0000256" key="5">
    <source>
        <dbReference type="ARBA" id="ARBA00022695"/>
    </source>
</evidence>
<dbReference type="CDD" id="cd02541">
    <property type="entry name" value="UGPase_prokaryotic"/>
    <property type="match status" value="1"/>
</dbReference>
<keyword evidence="4 7" id="KW-0808">Transferase</keyword>
<reference evidence="9 10" key="1">
    <citation type="submission" date="2016-10" db="EMBL/GenBank/DDBJ databases">
        <authorList>
            <person name="Varghese N."/>
            <person name="Submissions S."/>
        </authorList>
    </citation>
    <scope>NUCLEOTIDE SEQUENCE [LARGE SCALE GENOMIC DNA]</scope>
    <source>
        <strain evidence="9 10">DSM 16525</strain>
    </source>
</reference>
<comment type="caution">
    <text evidence="9">The sequence shown here is derived from an EMBL/GenBank/DDBJ whole genome shotgun (WGS) entry which is preliminary data.</text>
</comment>
<evidence type="ECO:0000313" key="10">
    <source>
        <dbReference type="Proteomes" id="UP000183760"/>
    </source>
</evidence>
<evidence type="ECO:0000256" key="4">
    <source>
        <dbReference type="ARBA" id="ARBA00022679"/>
    </source>
</evidence>
<gene>
    <name evidence="9" type="ORF">SAMN05443572_1011420</name>
</gene>
<comment type="similarity">
    <text evidence="1 7">Belongs to the UDPGP type 2 family.</text>
</comment>
<evidence type="ECO:0000256" key="7">
    <source>
        <dbReference type="RuleBase" id="RU361259"/>
    </source>
</evidence>
<sequence>MAILTSLMGGKGANRFAALMSANTPKAESLIRKCVIPAAGLGTRFLPATKSVPKEMLPIVDTPTLQYIVEEAVSAGIEDVVLINGRGKGAIEDHFDIGFELETTLRARGKTADADKLRAIAELVRVVSIRQKEPKGLGHAVLCAKSAIGDEPFGVLLGDDMIDAEEPGIRQLARVFRKYNQAVIALMEVPDDETHMYGIAAGTDLGDGVIRIDRVVEKPKKGTAPSNLAVIGRYVLPPEIFPILEKQTPGVGGEIQLTDGLATLQQSHGLLGYKFKGQRYDAGDKVGYLKANIAYALKRPELRGGLLEYMREVVKTEKP</sequence>
<evidence type="ECO:0000256" key="2">
    <source>
        <dbReference type="ARBA" id="ARBA00012415"/>
    </source>
</evidence>
<evidence type="ECO:0000313" key="9">
    <source>
        <dbReference type="EMBL" id="SET20063.1"/>
    </source>
</evidence>
<dbReference type="Proteomes" id="UP000183760">
    <property type="component" value="Unassembled WGS sequence"/>
</dbReference>
<dbReference type="EMBL" id="FOIB01000001">
    <property type="protein sequence ID" value="SET20063.1"/>
    <property type="molecule type" value="Genomic_DNA"/>
</dbReference>
<dbReference type="InterPro" id="IPR005835">
    <property type="entry name" value="NTP_transferase_dom"/>
</dbReference>
<dbReference type="PANTHER" id="PTHR43197">
    <property type="entry name" value="UTP--GLUCOSE-1-PHOSPHATE URIDYLYLTRANSFERASE"/>
    <property type="match status" value="1"/>
</dbReference>
<dbReference type="NCBIfam" id="TIGR01099">
    <property type="entry name" value="galU"/>
    <property type="match status" value="1"/>
</dbReference>
<dbReference type="Pfam" id="PF00483">
    <property type="entry name" value="NTP_transferase"/>
    <property type="match status" value="1"/>
</dbReference>